<dbReference type="EMBL" id="MU150250">
    <property type="protein sequence ID" value="KAF9464984.1"/>
    <property type="molecule type" value="Genomic_DNA"/>
</dbReference>
<gene>
    <name evidence="1" type="ORF">BDZ94DRAFT_1255029</name>
</gene>
<organism evidence="1 2">
    <name type="scientific">Collybia nuda</name>
    <dbReference type="NCBI Taxonomy" id="64659"/>
    <lineage>
        <taxon>Eukaryota</taxon>
        <taxon>Fungi</taxon>
        <taxon>Dikarya</taxon>
        <taxon>Basidiomycota</taxon>
        <taxon>Agaricomycotina</taxon>
        <taxon>Agaricomycetes</taxon>
        <taxon>Agaricomycetidae</taxon>
        <taxon>Agaricales</taxon>
        <taxon>Tricholomatineae</taxon>
        <taxon>Clitocybaceae</taxon>
        <taxon>Collybia</taxon>
    </lineage>
</organism>
<keyword evidence="2" id="KW-1185">Reference proteome</keyword>
<proteinExistence type="predicted"/>
<evidence type="ECO:0000313" key="2">
    <source>
        <dbReference type="Proteomes" id="UP000807353"/>
    </source>
</evidence>
<reference evidence="1" key="1">
    <citation type="submission" date="2020-11" db="EMBL/GenBank/DDBJ databases">
        <authorList>
            <consortium name="DOE Joint Genome Institute"/>
            <person name="Ahrendt S."/>
            <person name="Riley R."/>
            <person name="Andreopoulos W."/>
            <person name="Labutti K."/>
            <person name="Pangilinan J."/>
            <person name="Ruiz-Duenas F.J."/>
            <person name="Barrasa J.M."/>
            <person name="Sanchez-Garcia M."/>
            <person name="Camarero S."/>
            <person name="Miyauchi S."/>
            <person name="Serrano A."/>
            <person name="Linde D."/>
            <person name="Babiker R."/>
            <person name="Drula E."/>
            <person name="Ayuso-Fernandez I."/>
            <person name="Pacheco R."/>
            <person name="Padilla G."/>
            <person name="Ferreira P."/>
            <person name="Barriuso J."/>
            <person name="Kellner H."/>
            <person name="Castanera R."/>
            <person name="Alfaro M."/>
            <person name="Ramirez L."/>
            <person name="Pisabarro A.G."/>
            <person name="Kuo A."/>
            <person name="Tritt A."/>
            <person name="Lipzen A."/>
            <person name="He G."/>
            <person name="Yan M."/>
            <person name="Ng V."/>
            <person name="Cullen D."/>
            <person name="Martin F."/>
            <person name="Rosso M.-N."/>
            <person name="Henrissat B."/>
            <person name="Hibbett D."/>
            <person name="Martinez A.T."/>
            <person name="Grigoriev I.V."/>
        </authorList>
    </citation>
    <scope>NUCLEOTIDE SEQUENCE</scope>
    <source>
        <strain evidence="1">CBS 247.69</strain>
    </source>
</reference>
<evidence type="ECO:0000313" key="1">
    <source>
        <dbReference type="EMBL" id="KAF9464984.1"/>
    </source>
</evidence>
<name>A0A9P5YA77_9AGAR</name>
<dbReference type="Proteomes" id="UP000807353">
    <property type="component" value="Unassembled WGS sequence"/>
</dbReference>
<accession>A0A9P5YA77</accession>
<comment type="caution">
    <text evidence="1">The sequence shown here is derived from an EMBL/GenBank/DDBJ whole genome shotgun (WGS) entry which is preliminary data.</text>
</comment>
<sequence>MSTVTVTVNRTMHRSRTISFIAPRLSSILNLPAELILAIVELAISGKPATLATTCKGISSVVEIILYRTVVLNNPKTIDLFYRTTLSRPRAFFAEHVKKLIVTWDLSERQTSSISKIIAFCPAVWALVSPSCHLFSMAMQAPDYNGPSEVTFQAYEGGDTPDHLSPPFLKLSRTLTHLRFCQPSDSWYSPSFILSTFGPLPHLSHLQLSRHADANEDNDLTFVEDIRMILRSKPALKIVVISIFERCTWPMSRAEDSHIWNLMHSVKEDDPRIVIMNGNCDEWRYLEGCGQGASWNEWRPTDFWALAKG</sequence>
<dbReference type="OrthoDB" id="3259136at2759"/>
<protein>
    <submittedName>
        <fullName evidence="1">Uncharacterized protein</fullName>
    </submittedName>
</protein>
<dbReference type="AlphaFoldDB" id="A0A9P5YA77"/>